<dbReference type="InterPro" id="IPR025110">
    <property type="entry name" value="AMP-bd_C"/>
</dbReference>
<evidence type="ECO:0000259" key="1">
    <source>
        <dbReference type="Pfam" id="PF00501"/>
    </source>
</evidence>
<protein>
    <submittedName>
        <fullName evidence="3">Amino acid adenylation domain-containing protein</fullName>
    </submittedName>
</protein>
<organism evidence="3 4">
    <name type="scientific">Pendulispora albinea</name>
    <dbReference type="NCBI Taxonomy" id="2741071"/>
    <lineage>
        <taxon>Bacteria</taxon>
        <taxon>Pseudomonadati</taxon>
        <taxon>Myxococcota</taxon>
        <taxon>Myxococcia</taxon>
        <taxon>Myxococcales</taxon>
        <taxon>Sorangiineae</taxon>
        <taxon>Pendulisporaceae</taxon>
        <taxon>Pendulispora</taxon>
    </lineage>
</organism>
<reference evidence="3 4" key="1">
    <citation type="submission" date="2021-12" db="EMBL/GenBank/DDBJ databases">
        <title>Discovery of the Pendulisporaceae a myxobacterial family with distinct sporulation behavior and unique specialized metabolism.</title>
        <authorList>
            <person name="Garcia R."/>
            <person name="Popoff A."/>
            <person name="Bader C.D."/>
            <person name="Loehr J."/>
            <person name="Walesch S."/>
            <person name="Walt C."/>
            <person name="Boldt J."/>
            <person name="Bunk B."/>
            <person name="Haeckl F.J.F.P.J."/>
            <person name="Gunesch A.P."/>
            <person name="Birkelbach J."/>
            <person name="Nuebel U."/>
            <person name="Pietschmann T."/>
            <person name="Bach T."/>
            <person name="Mueller R."/>
        </authorList>
    </citation>
    <scope>NUCLEOTIDE SEQUENCE [LARGE SCALE GENOMIC DNA]</scope>
    <source>
        <strain evidence="3 4">MSr11954</strain>
    </source>
</reference>
<dbReference type="Proteomes" id="UP001370348">
    <property type="component" value="Chromosome"/>
</dbReference>
<dbReference type="Pfam" id="PF13193">
    <property type="entry name" value="AMP-binding_C"/>
    <property type="match status" value="1"/>
</dbReference>
<dbReference type="PROSITE" id="PS00455">
    <property type="entry name" value="AMP_BINDING"/>
    <property type="match status" value="1"/>
</dbReference>
<gene>
    <name evidence="3" type="ORF">LZC94_45390</name>
</gene>
<proteinExistence type="predicted"/>
<dbReference type="Gene3D" id="3.40.50.980">
    <property type="match status" value="2"/>
</dbReference>
<dbReference type="Pfam" id="PF00501">
    <property type="entry name" value="AMP-binding"/>
    <property type="match status" value="1"/>
</dbReference>
<dbReference type="SUPFAM" id="SSF56801">
    <property type="entry name" value="Acetyl-CoA synthetase-like"/>
    <property type="match status" value="1"/>
</dbReference>
<evidence type="ECO:0000313" key="3">
    <source>
        <dbReference type="EMBL" id="WXB15042.1"/>
    </source>
</evidence>
<name>A0ABZ2M123_9BACT</name>
<dbReference type="Gene3D" id="3.30.300.30">
    <property type="match status" value="1"/>
</dbReference>
<dbReference type="PANTHER" id="PTHR45527:SF1">
    <property type="entry name" value="FATTY ACID SYNTHASE"/>
    <property type="match status" value="1"/>
</dbReference>
<evidence type="ECO:0000259" key="2">
    <source>
        <dbReference type="Pfam" id="PF13193"/>
    </source>
</evidence>
<dbReference type="RefSeq" id="WP_394824666.1">
    <property type="nucleotide sequence ID" value="NZ_CP089984.1"/>
</dbReference>
<dbReference type="NCBIfam" id="TIGR01733">
    <property type="entry name" value="AA-adenyl-dom"/>
    <property type="match status" value="1"/>
</dbReference>
<accession>A0ABZ2M123</accession>
<feature type="domain" description="AMP-dependent synthetase/ligase" evidence="1">
    <location>
        <begin position="17"/>
        <end position="357"/>
    </location>
</feature>
<dbReference type="EMBL" id="CP089984">
    <property type="protein sequence ID" value="WXB15042.1"/>
    <property type="molecule type" value="Genomic_DNA"/>
</dbReference>
<dbReference type="PANTHER" id="PTHR45527">
    <property type="entry name" value="NONRIBOSOMAL PEPTIDE SYNTHETASE"/>
    <property type="match status" value="1"/>
</dbReference>
<evidence type="ECO:0000313" key="4">
    <source>
        <dbReference type="Proteomes" id="UP001370348"/>
    </source>
</evidence>
<dbReference type="InterPro" id="IPR010071">
    <property type="entry name" value="AA_adenyl_dom"/>
</dbReference>
<feature type="domain" description="AMP-binding enzyme C-terminal" evidence="2">
    <location>
        <begin position="414"/>
        <end position="489"/>
    </location>
</feature>
<dbReference type="InterPro" id="IPR045851">
    <property type="entry name" value="AMP-bd_C_sf"/>
</dbReference>
<dbReference type="CDD" id="cd12117">
    <property type="entry name" value="A_NRPS_Srf_like"/>
    <property type="match status" value="1"/>
</dbReference>
<keyword evidence="4" id="KW-1185">Reference proteome</keyword>
<dbReference type="InterPro" id="IPR020845">
    <property type="entry name" value="AMP-binding_CS"/>
</dbReference>
<dbReference type="Gene3D" id="2.30.38.10">
    <property type="entry name" value="Luciferase, Domain 3"/>
    <property type="match status" value="1"/>
</dbReference>
<sequence>MTAPSLVIHDLFRAVAAAPENAERIAVRCNGRTWSYRELDERSDALAAAIHRAGVSPGGNVAILVTRSAEIIVSMLGILKAGCAFVPIDGTYPAAVVRDYIARSKAAAVVVVAGCEAAAETISGIPRLSLHELEPAPPPAAVDAGPDTPAYVMFTSGTTGDPKGVVVPHRGVVRLVRDTNYIAFHPEDNVLQLSPVTFDASTLEIWGALLNGATLVVYGEHVFDPNELAKTIRDNRVSILWLTAGLFHLIARHALDALEGVSVLLAGGDVIQPDAVRRVFERFPRVTFINGYGPTENTTFTCCHVMTSASPIGETIPIGHPITGTTVHVLDAERRPVARGEVGELYTGGLGVALGYLNAPEATRAAFVDDPERPHQKLYRTGDLVREMPDGAIDFLGRADNLVKVRGYRVSTTEIQKKINQIDGVENAVVAAVDDGTGSRCLVAYVQSSGEPRKIKQLVKGTLEETLPQYMVPSVIHVRATFPLNENGKVDARSLVGATKS</sequence>
<dbReference type="InterPro" id="IPR000873">
    <property type="entry name" value="AMP-dep_synth/lig_dom"/>
</dbReference>